<evidence type="ECO:0000313" key="1">
    <source>
        <dbReference type="EMBL" id="RKR84783.1"/>
    </source>
</evidence>
<dbReference type="AlphaFoldDB" id="A0A495J7R3"/>
<dbReference type="RefSeq" id="WP_246001781.1">
    <property type="nucleotide sequence ID" value="NZ_RBKU01000001.1"/>
</dbReference>
<dbReference type="EMBL" id="RBKU01000001">
    <property type="protein sequence ID" value="RKR84783.1"/>
    <property type="molecule type" value="Genomic_DNA"/>
</dbReference>
<protein>
    <submittedName>
        <fullName evidence="1">Uncharacterized protein</fullName>
    </submittedName>
</protein>
<accession>A0A495J7R3</accession>
<gene>
    <name evidence="1" type="ORF">BDD43_5036</name>
</gene>
<sequence>MEKLYLVNQNRATPPNFYRELEPYVLIFKTNIKTQGDKFTLKPLLDAHPLISHWNVDLEDIDCVLRIVTSHLCQQNIADLLTRRGYYCTELD</sequence>
<organism evidence="1 2">
    <name type="scientific">Mucilaginibacter gracilis</name>
    <dbReference type="NCBI Taxonomy" id="423350"/>
    <lineage>
        <taxon>Bacteria</taxon>
        <taxon>Pseudomonadati</taxon>
        <taxon>Bacteroidota</taxon>
        <taxon>Sphingobacteriia</taxon>
        <taxon>Sphingobacteriales</taxon>
        <taxon>Sphingobacteriaceae</taxon>
        <taxon>Mucilaginibacter</taxon>
    </lineage>
</organism>
<evidence type="ECO:0000313" key="2">
    <source>
        <dbReference type="Proteomes" id="UP000268007"/>
    </source>
</evidence>
<dbReference type="Proteomes" id="UP000268007">
    <property type="component" value="Unassembled WGS sequence"/>
</dbReference>
<reference evidence="1 2" key="1">
    <citation type="submission" date="2018-10" db="EMBL/GenBank/DDBJ databases">
        <title>Genomic Encyclopedia of Archaeal and Bacterial Type Strains, Phase II (KMG-II): from individual species to whole genera.</title>
        <authorList>
            <person name="Goeker M."/>
        </authorList>
    </citation>
    <scope>NUCLEOTIDE SEQUENCE [LARGE SCALE GENOMIC DNA]</scope>
    <source>
        <strain evidence="1 2">DSM 18602</strain>
    </source>
</reference>
<proteinExistence type="predicted"/>
<name>A0A495J7R3_9SPHI</name>
<keyword evidence="2" id="KW-1185">Reference proteome</keyword>
<comment type="caution">
    <text evidence="1">The sequence shown here is derived from an EMBL/GenBank/DDBJ whole genome shotgun (WGS) entry which is preliminary data.</text>
</comment>